<dbReference type="InterPro" id="IPR008920">
    <property type="entry name" value="TF_FadR/GntR_C"/>
</dbReference>
<gene>
    <name evidence="5" type="ORF">M1B34_13675</name>
</gene>
<dbReference type="SUPFAM" id="SSF48008">
    <property type="entry name" value="GntR ligand-binding domain-like"/>
    <property type="match status" value="1"/>
</dbReference>
<dbReference type="SUPFAM" id="SSF46785">
    <property type="entry name" value="Winged helix' DNA-binding domain"/>
    <property type="match status" value="1"/>
</dbReference>
<dbReference type="EMBL" id="JALQCW010000030">
    <property type="protein sequence ID" value="MCK9798743.1"/>
    <property type="molecule type" value="Genomic_DNA"/>
</dbReference>
<dbReference type="InterPro" id="IPR036388">
    <property type="entry name" value="WH-like_DNA-bd_sf"/>
</dbReference>
<keyword evidence="2" id="KW-0238">DNA-binding</keyword>
<evidence type="ECO:0000313" key="6">
    <source>
        <dbReference type="Proteomes" id="UP001155059"/>
    </source>
</evidence>
<dbReference type="SMART" id="SM00345">
    <property type="entry name" value="HTH_GNTR"/>
    <property type="match status" value="1"/>
</dbReference>
<dbReference type="Pfam" id="PF00392">
    <property type="entry name" value="GntR"/>
    <property type="match status" value="1"/>
</dbReference>
<evidence type="ECO:0000256" key="2">
    <source>
        <dbReference type="ARBA" id="ARBA00023125"/>
    </source>
</evidence>
<keyword evidence="3" id="KW-0804">Transcription</keyword>
<dbReference type="Pfam" id="PF07729">
    <property type="entry name" value="FCD"/>
    <property type="match status" value="1"/>
</dbReference>
<dbReference type="AlphaFoldDB" id="A0A9X2C6W3"/>
<dbReference type="CDD" id="cd07377">
    <property type="entry name" value="WHTH_GntR"/>
    <property type="match status" value="1"/>
</dbReference>
<organism evidence="5 6">
    <name type="scientific">Pseudomonas morbosilactucae</name>
    <dbReference type="NCBI Taxonomy" id="2938197"/>
    <lineage>
        <taxon>Bacteria</taxon>
        <taxon>Pseudomonadati</taxon>
        <taxon>Pseudomonadota</taxon>
        <taxon>Gammaproteobacteria</taxon>
        <taxon>Pseudomonadales</taxon>
        <taxon>Pseudomonadaceae</taxon>
        <taxon>Pseudomonas</taxon>
    </lineage>
</organism>
<dbReference type="Gene3D" id="1.10.10.10">
    <property type="entry name" value="Winged helix-like DNA-binding domain superfamily/Winged helix DNA-binding domain"/>
    <property type="match status" value="1"/>
</dbReference>
<dbReference type="SMART" id="SM00895">
    <property type="entry name" value="FCD"/>
    <property type="match status" value="1"/>
</dbReference>
<dbReference type="GO" id="GO:0003677">
    <property type="term" value="F:DNA binding"/>
    <property type="evidence" value="ECO:0007669"/>
    <property type="project" value="UniProtKB-KW"/>
</dbReference>
<keyword evidence="1" id="KW-0805">Transcription regulation</keyword>
<comment type="caution">
    <text evidence="5">The sequence shown here is derived from an EMBL/GenBank/DDBJ whole genome shotgun (WGS) entry which is preliminary data.</text>
</comment>
<evidence type="ECO:0000313" key="5">
    <source>
        <dbReference type="EMBL" id="MCK9798743.1"/>
    </source>
</evidence>
<proteinExistence type="predicted"/>
<dbReference type="InterPro" id="IPR036390">
    <property type="entry name" value="WH_DNA-bd_sf"/>
</dbReference>
<evidence type="ECO:0000259" key="4">
    <source>
        <dbReference type="PROSITE" id="PS50949"/>
    </source>
</evidence>
<feature type="domain" description="HTH gntR-type" evidence="4">
    <location>
        <begin position="23"/>
        <end position="90"/>
    </location>
</feature>
<evidence type="ECO:0000256" key="1">
    <source>
        <dbReference type="ARBA" id="ARBA00023015"/>
    </source>
</evidence>
<dbReference type="GO" id="GO:0003700">
    <property type="term" value="F:DNA-binding transcription factor activity"/>
    <property type="evidence" value="ECO:0007669"/>
    <property type="project" value="InterPro"/>
</dbReference>
<dbReference type="Proteomes" id="UP001155059">
    <property type="component" value="Unassembled WGS sequence"/>
</dbReference>
<dbReference type="InterPro" id="IPR011711">
    <property type="entry name" value="GntR_C"/>
</dbReference>
<evidence type="ECO:0000256" key="3">
    <source>
        <dbReference type="ARBA" id="ARBA00023163"/>
    </source>
</evidence>
<name>A0A9X2C6W3_9PSED</name>
<dbReference type="InterPro" id="IPR000524">
    <property type="entry name" value="Tscrpt_reg_HTH_GntR"/>
</dbReference>
<dbReference type="PANTHER" id="PTHR43537">
    <property type="entry name" value="TRANSCRIPTIONAL REGULATOR, GNTR FAMILY"/>
    <property type="match status" value="1"/>
</dbReference>
<accession>A0A9X2C6W3</accession>
<dbReference type="Gene3D" id="1.20.120.530">
    <property type="entry name" value="GntR ligand-binding domain-like"/>
    <property type="match status" value="1"/>
</dbReference>
<reference evidence="5 6" key="2">
    <citation type="journal article" date="2023" name="Plant Pathol.">
        <title>Dismantling and reorganizing Pseudomonas marginalis sensu#lato.</title>
        <authorList>
            <person name="Sawada H."/>
            <person name="Fujikawa T."/>
            <person name="Satou M."/>
        </authorList>
    </citation>
    <scope>NUCLEOTIDE SEQUENCE [LARGE SCALE GENOMIC DNA]</scope>
    <source>
        <strain evidence="5 6">MAFF 302030</strain>
    </source>
</reference>
<reference evidence="5 6" key="1">
    <citation type="journal article" date="2022" name="Int. J. Syst. Evol. Microbiol.">
        <title>Pseudomonas aegrilactucae sp. nov. and Pseudomonas morbosilactucae sp. nov., pathogens causing bacterial rot of lettuce in Japan.</title>
        <authorList>
            <person name="Sawada H."/>
            <person name="Fujikawa T."/>
            <person name="Satou M."/>
        </authorList>
    </citation>
    <scope>NUCLEOTIDE SEQUENCE [LARGE SCALE GENOMIC DNA]</scope>
    <source>
        <strain evidence="5 6">MAFF 302030</strain>
    </source>
</reference>
<dbReference type="PANTHER" id="PTHR43537:SF45">
    <property type="entry name" value="GNTR FAMILY REGULATORY PROTEIN"/>
    <property type="match status" value="1"/>
</dbReference>
<protein>
    <submittedName>
        <fullName evidence="5">GntR family transcriptional regulator</fullName>
    </submittedName>
</protein>
<dbReference type="RefSeq" id="WP_268265409.1">
    <property type="nucleotide sequence ID" value="NZ_JALQCW010000030.1"/>
</dbReference>
<sequence>MSALDPAGPTLQRATPVAQERPDNLAERIYRQLKEDIFEFRLLPGDRFSESEIAERMAASRTPVRQALYRLEREAYVQVYFRSGWQVRPFDFQYFEELYDLRIVLEQAAVARLCAQAPADNPVLQGLKAVWLVEAAERLEDGPQVSALDEAFHCALVAATGNSEMARVHLDVTEKIRIIRRLDFTQAPRIAATYAEHGQILQAILQGQTEVAQQLLQAHIHISKQEVRNITLHRLYSARQAPLL</sequence>
<dbReference type="PROSITE" id="PS50949">
    <property type="entry name" value="HTH_GNTR"/>
    <property type="match status" value="1"/>
</dbReference>